<gene>
    <name evidence="1" type="ORF">C484_19702</name>
</gene>
<reference evidence="1 2" key="1">
    <citation type="journal article" date="2014" name="PLoS Genet.">
        <title>Phylogenetically driven sequencing of extremely halophilic archaea reveals strategies for static and dynamic osmo-response.</title>
        <authorList>
            <person name="Becker E.A."/>
            <person name="Seitzer P.M."/>
            <person name="Tritt A."/>
            <person name="Larsen D."/>
            <person name="Krusor M."/>
            <person name="Yao A.I."/>
            <person name="Wu D."/>
            <person name="Madern D."/>
            <person name="Eisen J.A."/>
            <person name="Darling A.E."/>
            <person name="Facciotti M.T."/>
        </authorList>
    </citation>
    <scope>NUCLEOTIDE SEQUENCE [LARGE SCALE GENOMIC DNA]</scope>
    <source>
        <strain evidence="1 2">DSM 12281</strain>
    </source>
</reference>
<sequence length="85" mass="9587">MFGIDPGNIESLSWSLGNRVTTDNDASREFTLEYRGSNREITAFAVTEYTMVLRLRTPVGREKFYGVANDDVDDRPATGNWIHTA</sequence>
<organism evidence="1 2">
    <name type="scientific">Natrialba taiwanensis DSM 12281</name>
    <dbReference type="NCBI Taxonomy" id="1230458"/>
    <lineage>
        <taxon>Archaea</taxon>
        <taxon>Methanobacteriati</taxon>
        <taxon>Methanobacteriota</taxon>
        <taxon>Stenosarchaea group</taxon>
        <taxon>Halobacteria</taxon>
        <taxon>Halobacteriales</taxon>
        <taxon>Natrialbaceae</taxon>
        <taxon>Natrialba</taxon>
    </lineage>
</organism>
<dbReference type="EMBL" id="AOIL01000067">
    <property type="protein sequence ID" value="ELY85577.1"/>
    <property type="molecule type" value="Genomic_DNA"/>
</dbReference>
<accession>L9ZJ19</accession>
<dbReference type="OrthoDB" id="166257at2157"/>
<comment type="caution">
    <text evidence="1">The sequence shown here is derived from an EMBL/GenBank/DDBJ whole genome shotgun (WGS) entry which is preliminary data.</text>
</comment>
<protein>
    <submittedName>
        <fullName evidence="1">Uncharacterized protein</fullName>
    </submittedName>
</protein>
<dbReference type="AlphaFoldDB" id="L9ZJ19"/>
<name>L9ZJ19_9EURY</name>
<dbReference type="STRING" id="1230458.C484_19702"/>
<evidence type="ECO:0000313" key="2">
    <source>
        <dbReference type="Proteomes" id="UP000011648"/>
    </source>
</evidence>
<dbReference type="Proteomes" id="UP000011648">
    <property type="component" value="Unassembled WGS sequence"/>
</dbReference>
<evidence type="ECO:0000313" key="1">
    <source>
        <dbReference type="EMBL" id="ELY85577.1"/>
    </source>
</evidence>
<keyword evidence="2" id="KW-1185">Reference proteome</keyword>
<dbReference type="PATRIC" id="fig|1230458.4.peg.3963"/>
<proteinExistence type="predicted"/>